<dbReference type="HOGENOM" id="CLU_405341_0_0_0"/>
<dbReference type="PANTHER" id="PTHR24421:SF59">
    <property type="entry name" value="OXYGEN SENSOR HISTIDINE KINASE NREB"/>
    <property type="match status" value="1"/>
</dbReference>
<dbReference type="PROSITE" id="PS50109">
    <property type="entry name" value="HIS_KIN"/>
    <property type="match status" value="1"/>
</dbReference>
<dbReference type="EMBL" id="CAQJ01000056">
    <property type="protein sequence ID" value="CCQ90941.1"/>
    <property type="molecule type" value="Genomic_DNA"/>
</dbReference>
<dbReference type="Gene3D" id="3.30.565.10">
    <property type="entry name" value="Histidine kinase-like ATPase, C-terminal domain"/>
    <property type="match status" value="1"/>
</dbReference>
<organism evidence="7 8">
    <name type="scientific">Nitrospina gracilis (strain 3/211)</name>
    <dbReference type="NCBI Taxonomy" id="1266370"/>
    <lineage>
        <taxon>Bacteria</taxon>
        <taxon>Pseudomonadati</taxon>
        <taxon>Nitrospinota/Tectimicrobiota group</taxon>
        <taxon>Nitrospinota</taxon>
        <taxon>Nitrospinia</taxon>
        <taxon>Nitrospinales</taxon>
        <taxon>Nitrospinaceae</taxon>
        <taxon>Nitrospina</taxon>
    </lineage>
</organism>
<dbReference type="SUPFAM" id="SSF55874">
    <property type="entry name" value="ATPase domain of HSP90 chaperone/DNA topoisomerase II/histidine kinase"/>
    <property type="match status" value="1"/>
</dbReference>
<protein>
    <recommendedName>
        <fullName evidence="6">Histidine kinase domain-containing protein</fullName>
    </recommendedName>
</protein>
<dbReference type="Gene3D" id="3.30.450.40">
    <property type="match status" value="1"/>
</dbReference>
<feature type="coiled-coil region" evidence="4">
    <location>
        <begin position="445"/>
        <end position="483"/>
    </location>
</feature>
<dbReference type="InterPro" id="IPR003018">
    <property type="entry name" value="GAF"/>
</dbReference>
<dbReference type="InterPro" id="IPR050482">
    <property type="entry name" value="Sensor_HK_TwoCompSys"/>
</dbReference>
<dbReference type="OrthoDB" id="9792869at2"/>
<keyword evidence="1" id="KW-0808">Transferase</keyword>
<reference evidence="7 8" key="1">
    <citation type="journal article" date="2013" name="Front. Microbiol.">
        <title>The genome of Nitrospina gracilis illuminates the metabolism and evolution of the major marine nitrite oxidizer.</title>
        <authorList>
            <person name="Luecker S."/>
            <person name="Nowka B."/>
            <person name="Rattei T."/>
            <person name="Spieck E."/>
            <person name="and Daims H."/>
        </authorList>
    </citation>
    <scope>NUCLEOTIDE SEQUENCE [LARGE SCALE GENOMIC DNA]</scope>
    <source>
        <strain evidence="7 8">3/211</strain>
    </source>
</reference>
<dbReference type="InParanoid" id="M1YZK8"/>
<accession>M1YZK8</accession>
<evidence type="ECO:0000256" key="1">
    <source>
        <dbReference type="ARBA" id="ARBA00022679"/>
    </source>
</evidence>
<dbReference type="Pfam" id="PF07730">
    <property type="entry name" value="HisKA_3"/>
    <property type="match status" value="1"/>
</dbReference>
<name>M1YZK8_NITG3</name>
<sequence>MDQRKPFFVQISFTEVLQIDYNASFAINPTDLPLIGYQKVEPRPEFVKLLWGILAAFLFVIDLLLPEGTIDGFFYVILVLAALRIRHKNFLIMATLLATMLNMIGFYLALDGPNLYQELLDRLGSTLTIWVAGWLCLVQQKSEDHAYQLLQRQGSFVQLHKDIAVASNETRAVEETLQYCLRRICHQAGWPVGHLYLVNSPANPNLVSTTTWHLENPEQFQTFRSVSEGTVFDSGIGLPGRVLANGKPAWIIDVNKDPNFPRARLSPNIGVKAGFAFPILIGNEVAGIMEFFSPRAEPPNDDMLEVMGHIGTLLGRVLERKRAEDEQEQLLHFLKERVNEQTCLYNVANLIANAKTIREVFNNLQSYVASAWQYPEITRVKVVFGEEAFAPPDFRETPWTMSAPLTIHGVQQGSLVVCYLEERPDSEEGPFVKEERRLLDGLAYLLSVAAQRKLAEEEIERSRQQLRNLYNKLETVREEERSRIAREIHDEMAQVLTTMKLEVARLCKKLEISHPDLKENAETVIELIDQTIPTVKQLIHDLRPPILDHFGLEEAISWQGQEFERLTGIQFEFDCDSEPENLDKERSTTLFRIFQETLTNVARHSKAENVSVKLNDENGMVSLHVQDDGVGITQDRLKNGHSLGILGMQERARVWGGSVNFVSKPNEGTLVTINISRN</sequence>
<evidence type="ECO:0000256" key="4">
    <source>
        <dbReference type="SAM" id="Coils"/>
    </source>
</evidence>
<keyword evidence="8" id="KW-1185">Reference proteome</keyword>
<dbReference type="SMART" id="SM00065">
    <property type="entry name" value="GAF"/>
    <property type="match status" value="1"/>
</dbReference>
<proteinExistence type="predicted"/>
<dbReference type="InterPro" id="IPR003594">
    <property type="entry name" value="HATPase_dom"/>
</dbReference>
<evidence type="ECO:0000313" key="7">
    <source>
        <dbReference type="EMBL" id="CCQ90941.1"/>
    </source>
</evidence>
<dbReference type="SUPFAM" id="SSF55781">
    <property type="entry name" value="GAF domain-like"/>
    <property type="match status" value="1"/>
</dbReference>
<evidence type="ECO:0000313" key="8">
    <source>
        <dbReference type="Proteomes" id="UP000011704"/>
    </source>
</evidence>
<dbReference type="Pfam" id="PF13185">
    <property type="entry name" value="GAF_2"/>
    <property type="match status" value="1"/>
</dbReference>
<dbReference type="GO" id="GO:0016020">
    <property type="term" value="C:membrane"/>
    <property type="evidence" value="ECO:0007669"/>
    <property type="project" value="InterPro"/>
</dbReference>
<dbReference type="Gene3D" id="1.20.5.1930">
    <property type="match status" value="1"/>
</dbReference>
<feature type="transmembrane region" description="Helical" evidence="5">
    <location>
        <begin position="50"/>
        <end position="83"/>
    </location>
</feature>
<keyword evidence="3" id="KW-0902">Two-component regulatory system</keyword>
<keyword evidence="2" id="KW-0418">Kinase</keyword>
<dbReference type="InterPro" id="IPR005467">
    <property type="entry name" value="His_kinase_dom"/>
</dbReference>
<evidence type="ECO:0000256" key="2">
    <source>
        <dbReference type="ARBA" id="ARBA00022777"/>
    </source>
</evidence>
<comment type="caution">
    <text evidence="7">The sequence shown here is derived from an EMBL/GenBank/DDBJ whole genome shotgun (WGS) entry which is preliminary data.</text>
</comment>
<dbReference type="PANTHER" id="PTHR24421">
    <property type="entry name" value="NITRATE/NITRITE SENSOR PROTEIN NARX-RELATED"/>
    <property type="match status" value="1"/>
</dbReference>
<gene>
    <name evidence="7" type="ORF">NITGR_500006</name>
</gene>
<dbReference type="GO" id="GO:0000155">
    <property type="term" value="F:phosphorelay sensor kinase activity"/>
    <property type="evidence" value="ECO:0007669"/>
    <property type="project" value="InterPro"/>
</dbReference>
<dbReference type="AlphaFoldDB" id="M1YZK8"/>
<dbReference type="InterPro" id="IPR011712">
    <property type="entry name" value="Sig_transdc_His_kin_sub3_dim/P"/>
</dbReference>
<feature type="transmembrane region" description="Helical" evidence="5">
    <location>
        <begin position="90"/>
        <end position="110"/>
    </location>
</feature>
<feature type="domain" description="Histidine kinase" evidence="6">
    <location>
        <begin position="483"/>
        <end position="678"/>
    </location>
</feature>
<dbReference type="InterPro" id="IPR036890">
    <property type="entry name" value="HATPase_C_sf"/>
</dbReference>
<dbReference type="GO" id="GO:0046983">
    <property type="term" value="F:protein dimerization activity"/>
    <property type="evidence" value="ECO:0007669"/>
    <property type="project" value="InterPro"/>
</dbReference>
<dbReference type="Proteomes" id="UP000011704">
    <property type="component" value="Unassembled WGS sequence"/>
</dbReference>
<evidence type="ECO:0000256" key="5">
    <source>
        <dbReference type="SAM" id="Phobius"/>
    </source>
</evidence>
<keyword evidence="4" id="KW-0175">Coiled coil</keyword>
<dbReference type="CDD" id="cd16917">
    <property type="entry name" value="HATPase_UhpB-NarQ-NarX-like"/>
    <property type="match status" value="1"/>
</dbReference>
<keyword evidence="5" id="KW-1133">Transmembrane helix</keyword>
<evidence type="ECO:0000256" key="3">
    <source>
        <dbReference type="ARBA" id="ARBA00023012"/>
    </source>
</evidence>
<dbReference type="Pfam" id="PF02518">
    <property type="entry name" value="HATPase_c"/>
    <property type="match status" value="1"/>
</dbReference>
<evidence type="ECO:0000259" key="6">
    <source>
        <dbReference type="PROSITE" id="PS50109"/>
    </source>
</evidence>
<keyword evidence="5" id="KW-0472">Membrane</keyword>
<keyword evidence="5" id="KW-0812">Transmembrane</keyword>
<dbReference type="STRING" id="1266370.NITGR_500006"/>
<dbReference type="InterPro" id="IPR029016">
    <property type="entry name" value="GAF-like_dom_sf"/>
</dbReference>